<dbReference type="CDD" id="cd12212">
    <property type="entry name" value="Fis1"/>
    <property type="match status" value="1"/>
</dbReference>
<keyword evidence="4 12" id="KW-0812">Transmembrane</keyword>
<evidence type="ECO:0000256" key="5">
    <source>
        <dbReference type="ARBA" id="ARBA00022703"/>
    </source>
</evidence>
<dbReference type="InterPro" id="IPR016543">
    <property type="entry name" value="Fis1"/>
</dbReference>
<evidence type="ECO:0000256" key="2">
    <source>
        <dbReference type="ARBA" id="ARBA00004572"/>
    </source>
</evidence>
<keyword evidence="10" id="KW-0576">Peroxisome</keyword>
<evidence type="ECO:0000256" key="3">
    <source>
        <dbReference type="ARBA" id="ARBA00008937"/>
    </source>
</evidence>
<dbReference type="OrthoDB" id="421154at2759"/>
<dbReference type="AlphaFoldDB" id="A0A835CN05"/>
<dbReference type="PIRSF" id="PIRSF008835">
    <property type="entry name" value="TPR_repeat_11_Fis1"/>
    <property type="match status" value="1"/>
</dbReference>
<comment type="similarity">
    <text evidence="3 11">Belongs to the FIS1 family.</text>
</comment>
<dbReference type="GO" id="GO:0016559">
    <property type="term" value="P:peroxisome fission"/>
    <property type="evidence" value="ECO:0007669"/>
    <property type="project" value="TreeGrafter"/>
</dbReference>
<keyword evidence="9 11" id="KW-0472">Membrane</keyword>
<evidence type="ECO:0000313" key="13">
    <source>
        <dbReference type="EMBL" id="KAF7988999.1"/>
    </source>
</evidence>
<gene>
    <name evidence="13" type="ORF">HCN44_007309</name>
</gene>
<evidence type="ECO:0000256" key="7">
    <source>
        <dbReference type="ARBA" id="ARBA00022989"/>
    </source>
</evidence>
<dbReference type="GO" id="GO:0043653">
    <property type="term" value="P:mitochondrial fragmentation involved in apoptotic process"/>
    <property type="evidence" value="ECO:0007669"/>
    <property type="project" value="TreeGrafter"/>
</dbReference>
<dbReference type="InterPro" id="IPR028061">
    <property type="entry name" value="Fis1_TPR_C"/>
</dbReference>
<evidence type="ECO:0000256" key="6">
    <source>
        <dbReference type="ARBA" id="ARBA00022787"/>
    </source>
</evidence>
<name>A0A835CN05_APHGI</name>
<comment type="caution">
    <text evidence="13">The sequence shown here is derived from an EMBL/GenBank/DDBJ whole genome shotgun (WGS) entry which is preliminary data.</text>
</comment>
<dbReference type="FunFam" id="1.25.40.10:FF:000147">
    <property type="entry name" value="Mitochondrial fission 1 protein"/>
    <property type="match status" value="1"/>
</dbReference>
<keyword evidence="6 11" id="KW-1000">Mitochondrion outer membrane</keyword>
<dbReference type="PANTHER" id="PTHR13247">
    <property type="entry name" value="TETRATRICOPEPTIDE REPEAT PROTEIN 11 TPR REPEAT PROTEIN 11"/>
    <property type="match status" value="1"/>
</dbReference>
<evidence type="ECO:0000256" key="4">
    <source>
        <dbReference type="ARBA" id="ARBA00022692"/>
    </source>
</evidence>
<protein>
    <recommendedName>
        <fullName evidence="11">Mitochondrial fission 1 protein</fullName>
    </recommendedName>
</protein>
<evidence type="ECO:0000313" key="14">
    <source>
        <dbReference type="Proteomes" id="UP000639338"/>
    </source>
</evidence>
<evidence type="ECO:0000256" key="12">
    <source>
        <dbReference type="SAM" id="Phobius"/>
    </source>
</evidence>
<keyword evidence="14" id="KW-1185">Reference proteome</keyword>
<evidence type="ECO:0000256" key="11">
    <source>
        <dbReference type="PIRNR" id="PIRNR008835"/>
    </source>
</evidence>
<dbReference type="Gene3D" id="1.25.40.10">
    <property type="entry name" value="Tetratricopeptide repeat domain"/>
    <property type="match status" value="1"/>
</dbReference>
<dbReference type="PANTHER" id="PTHR13247:SF0">
    <property type="entry name" value="MITOCHONDRIAL FISSION 1 PROTEIN"/>
    <property type="match status" value="1"/>
</dbReference>
<proteinExistence type="inferred from homology"/>
<dbReference type="Pfam" id="PF14853">
    <property type="entry name" value="Fis1_TPR_C"/>
    <property type="match status" value="1"/>
</dbReference>
<dbReference type="InterPro" id="IPR011990">
    <property type="entry name" value="TPR-like_helical_dom_sf"/>
</dbReference>
<dbReference type="GO" id="GO:0000266">
    <property type="term" value="P:mitochondrial fission"/>
    <property type="evidence" value="ECO:0007669"/>
    <property type="project" value="UniProtKB-UniRule"/>
</dbReference>
<comment type="domain">
    <text evidence="11">The C-terminus is required for mitochondrial localization, while the N-terminus is necessary for mitochondrial fission.</text>
</comment>
<evidence type="ECO:0000256" key="1">
    <source>
        <dbReference type="ARBA" id="ARBA00004549"/>
    </source>
</evidence>
<evidence type="ECO:0000256" key="9">
    <source>
        <dbReference type="ARBA" id="ARBA00023136"/>
    </source>
</evidence>
<dbReference type="Pfam" id="PF14852">
    <property type="entry name" value="Fis1_TPR_N"/>
    <property type="match status" value="1"/>
</dbReference>
<keyword evidence="8 11" id="KW-0496">Mitochondrion</keyword>
<dbReference type="InterPro" id="IPR028058">
    <property type="entry name" value="Fis1_TPR_N"/>
</dbReference>
<evidence type="ECO:0000256" key="10">
    <source>
        <dbReference type="ARBA" id="ARBA00023140"/>
    </source>
</evidence>
<dbReference type="Proteomes" id="UP000639338">
    <property type="component" value="Unassembled WGS sequence"/>
</dbReference>
<dbReference type="GO" id="GO:0005741">
    <property type="term" value="C:mitochondrial outer membrane"/>
    <property type="evidence" value="ECO:0007669"/>
    <property type="project" value="UniProtKB-SubCell"/>
</dbReference>
<dbReference type="InterPro" id="IPR033745">
    <property type="entry name" value="Fis1_cytosol"/>
</dbReference>
<comment type="subcellular location">
    <subcellularLocation>
        <location evidence="2">Mitochondrion outer membrane</location>
        <topology evidence="2">Single-pass membrane protein</topology>
    </subcellularLocation>
    <subcellularLocation>
        <location evidence="1">Peroxisome membrane</location>
        <topology evidence="1">Single-pass membrane protein</topology>
    </subcellularLocation>
</comment>
<keyword evidence="5" id="KW-0053">Apoptosis</keyword>
<evidence type="ECO:0000256" key="8">
    <source>
        <dbReference type="ARBA" id="ARBA00023128"/>
    </source>
</evidence>
<dbReference type="GO" id="GO:0005778">
    <property type="term" value="C:peroxisomal membrane"/>
    <property type="evidence" value="ECO:0007669"/>
    <property type="project" value="UniProtKB-SubCell"/>
</dbReference>
<organism evidence="13 14">
    <name type="scientific">Aphidius gifuensis</name>
    <name type="common">Parasitoid wasp</name>
    <dbReference type="NCBI Taxonomy" id="684658"/>
    <lineage>
        <taxon>Eukaryota</taxon>
        <taxon>Metazoa</taxon>
        <taxon>Ecdysozoa</taxon>
        <taxon>Arthropoda</taxon>
        <taxon>Hexapoda</taxon>
        <taxon>Insecta</taxon>
        <taxon>Pterygota</taxon>
        <taxon>Neoptera</taxon>
        <taxon>Endopterygota</taxon>
        <taxon>Hymenoptera</taxon>
        <taxon>Apocrita</taxon>
        <taxon>Ichneumonoidea</taxon>
        <taxon>Braconidae</taxon>
        <taxon>Aphidiinae</taxon>
        <taxon>Aphidius</taxon>
    </lineage>
</organism>
<reference evidence="13 14" key="1">
    <citation type="submission" date="2020-08" db="EMBL/GenBank/DDBJ databases">
        <title>Aphidius gifuensis genome sequencing and assembly.</title>
        <authorList>
            <person name="Du Z."/>
        </authorList>
    </citation>
    <scope>NUCLEOTIDE SEQUENCE [LARGE SCALE GENOMIC DNA]</scope>
    <source>
        <strain evidence="13">YNYX2018</strain>
        <tissue evidence="13">Adults</tissue>
    </source>
</reference>
<dbReference type="SUPFAM" id="SSF48452">
    <property type="entry name" value="TPR-like"/>
    <property type="match status" value="1"/>
</dbReference>
<accession>A0A835CN05</accession>
<sequence>MDDVLDEVVSPDDLKKFEIKYNQELKLSSVTQQVQFEYSWCLVRSKYPADIRKGIYLLEDLCKNHAATKRDCIYYLAIGNARIKEYNKALKYVKAFLDIEPGNLQLQQLEKSIKQRMRKEGRKGLAVASGVGLAVGLAGVVIIKALTRS</sequence>
<comment type="function">
    <text evidence="11">Involved in the fragmentation of the mitochondrial network and its perinuclear clustering.</text>
</comment>
<dbReference type="EMBL" id="JACMRX010000005">
    <property type="protein sequence ID" value="KAF7988999.1"/>
    <property type="molecule type" value="Genomic_DNA"/>
</dbReference>
<feature type="transmembrane region" description="Helical" evidence="12">
    <location>
        <begin position="124"/>
        <end position="146"/>
    </location>
</feature>
<dbReference type="GO" id="GO:0000422">
    <property type="term" value="P:autophagy of mitochondrion"/>
    <property type="evidence" value="ECO:0007669"/>
    <property type="project" value="TreeGrafter"/>
</dbReference>
<keyword evidence="7 12" id="KW-1133">Transmembrane helix</keyword>